<sequence length="322" mass="35745">MDPRRSTVPNSNLSSMLRPTSFAARTSLRTIAARSAVSLSGIGVAPPPSMMRRPYSVPSVDYDNKYADKLLKKAQAEGFKSVDEMKAAYKKRADDEVARKRAEEDAAQKVKDEKLAKTIATDTLPSHVKKLGDLVHLDKLQTESPEVIEKLWVGFHSNKDAVSAVIPRDMYLQLHGRAKQYPQFVLPVFHGDGAETFLLQHSGHQTFFTSMLSYQTHGAEAPVLFTLTYYKDLMDDKGIVLVRGEVDLDKLSMDSARKLTEGMRNFYLDQEFVLVEQMYQDPKKFDFSDVMAVARARAQAQADQAKESEGAGEGKSAASASG</sequence>
<reference evidence="6 7" key="1">
    <citation type="submission" date="2009-11" db="EMBL/GenBank/DDBJ databases">
        <title>Annotation of Allomyces macrogynus ATCC 38327.</title>
        <authorList>
            <consortium name="The Broad Institute Genome Sequencing Platform"/>
            <person name="Russ C."/>
            <person name="Cuomo C."/>
            <person name="Burger G."/>
            <person name="Gray M.W."/>
            <person name="Holland P.W.H."/>
            <person name="King N."/>
            <person name="Lang F.B.F."/>
            <person name="Roger A.J."/>
            <person name="Ruiz-Trillo I."/>
            <person name="Young S.K."/>
            <person name="Zeng Q."/>
            <person name="Gargeya S."/>
            <person name="Fitzgerald M."/>
            <person name="Haas B."/>
            <person name="Abouelleil A."/>
            <person name="Alvarado L."/>
            <person name="Arachchi H.M."/>
            <person name="Berlin A."/>
            <person name="Chapman S.B."/>
            <person name="Gearin G."/>
            <person name="Goldberg J."/>
            <person name="Griggs A."/>
            <person name="Gujja S."/>
            <person name="Hansen M."/>
            <person name="Heiman D."/>
            <person name="Howarth C."/>
            <person name="Larimer J."/>
            <person name="Lui A."/>
            <person name="MacDonald P.J.P."/>
            <person name="McCowen C."/>
            <person name="Montmayeur A."/>
            <person name="Murphy C."/>
            <person name="Neiman D."/>
            <person name="Pearson M."/>
            <person name="Priest M."/>
            <person name="Roberts A."/>
            <person name="Saif S."/>
            <person name="Shea T."/>
            <person name="Sisk P."/>
            <person name="Stolte C."/>
            <person name="Sykes S."/>
            <person name="Wortman J."/>
            <person name="Nusbaum C."/>
            <person name="Birren B."/>
        </authorList>
    </citation>
    <scope>NUCLEOTIDE SEQUENCE [LARGE SCALE GENOMIC DNA]</scope>
    <source>
        <strain evidence="6 7">ATCC 38327</strain>
    </source>
</reference>
<dbReference type="GO" id="GO:0005739">
    <property type="term" value="C:mitochondrion"/>
    <property type="evidence" value="ECO:0007669"/>
    <property type="project" value="UniProtKB-SubCell"/>
</dbReference>
<evidence type="ECO:0008006" key="8">
    <source>
        <dbReference type="Google" id="ProtNLM"/>
    </source>
</evidence>
<dbReference type="VEuPathDB" id="FungiDB:AMAG_13664"/>
<keyword evidence="3" id="KW-0809">Transit peptide</keyword>
<evidence type="ECO:0000256" key="3">
    <source>
        <dbReference type="ARBA" id="ARBA00022946"/>
    </source>
</evidence>
<reference evidence="7" key="2">
    <citation type="submission" date="2009-11" db="EMBL/GenBank/DDBJ databases">
        <title>The Genome Sequence of Allomyces macrogynus strain ATCC 38327.</title>
        <authorList>
            <consortium name="The Broad Institute Genome Sequencing Platform"/>
            <person name="Russ C."/>
            <person name="Cuomo C."/>
            <person name="Shea T."/>
            <person name="Young S.K."/>
            <person name="Zeng Q."/>
            <person name="Koehrsen M."/>
            <person name="Haas B."/>
            <person name="Borodovsky M."/>
            <person name="Guigo R."/>
            <person name="Alvarado L."/>
            <person name="Berlin A."/>
            <person name="Borenstein D."/>
            <person name="Chen Z."/>
            <person name="Engels R."/>
            <person name="Freedman E."/>
            <person name="Gellesch M."/>
            <person name="Goldberg J."/>
            <person name="Griggs A."/>
            <person name="Gujja S."/>
            <person name="Heiman D."/>
            <person name="Hepburn T."/>
            <person name="Howarth C."/>
            <person name="Jen D."/>
            <person name="Larson L."/>
            <person name="Lewis B."/>
            <person name="Mehta T."/>
            <person name="Park D."/>
            <person name="Pearson M."/>
            <person name="Roberts A."/>
            <person name="Saif S."/>
            <person name="Shenoy N."/>
            <person name="Sisk P."/>
            <person name="Stolte C."/>
            <person name="Sykes S."/>
            <person name="Walk T."/>
            <person name="White J."/>
            <person name="Yandava C."/>
            <person name="Burger G."/>
            <person name="Gray M.W."/>
            <person name="Holland P.W.H."/>
            <person name="King N."/>
            <person name="Lang F.B.F."/>
            <person name="Roger A.J."/>
            <person name="Ruiz-Trillo I."/>
            <person name="Lander E."/>
            <person name="Nusbaum C."/>
        </authorList>
    </citation>
    <scope>NUCLEOTIDE SEQUENCE [LARGE SCALE GENOMIC DNA]</scope>
    <source>
        <strain evidence="7">ATCC 38327</strain>
    </source>
</reference>
<organism evidence="6 7">
    <name type="scientific">Allomyces macrogynus (strain ATCC 38327)</name>
    <name type="common">Allomyces javanicus var. macrogynus</name>
    <dbReference type="NCBI Taxonomy" id="578462"/>
    <lineage>
        <taxon>Eukaryota</taxon>
        <taxon>Fungi</taxon>
        <taxon>Fungi incertae sedis</taxon>
        <taxon>Blastocladiomycota</taxon>
        <taxon>Blastocladiomycetes</taxon>
        <taxon>Blastocladiales</taxon>
        <taxon>Blastocladiaceae</taxon>
        <taxon>Allomyces</taxon>
    </lineage>
</organism>
<dbReference type="Proteomes" id="UP000054350">
    <property type="component" value="Unassembled WGS sequence"/>
</dbReference>
<dbReference type="PANTHER" id="PTHR13126">
    <property type="entry name" value="CHAPERONE ATP11"/>
    <property type="match status" value="1"/>
</dbReference>
<dbReference type="InterPro" id="IPR010591">
    <property type="entry name" value="ATP11"/>
</dbReference>
<dbReference type="EMBL" id="GG745360">
    <property type="protein sequence ID" value="KNE69283.1"/>
    <property type="molecule type" value="Genomic_DNA"/>
</dbReference>
<evidence type="ECO:0000313" key="7">
    <source>
        <dbReference type="Proteomes" id="UP000054350"/>
    </source>
</evidence>
<evidence type="ECO:0000256" key="4">
    <source>
        <dbReference type="ARBA" id="ARBA00023128"/>
    </source>
</evidence>
<keyword evidence="7" id="KW-1185">Reference proteome</keyword>
<dbReference type="AlphaFoldDB" id="A0A0L0T349"/>
<dbReference type="PANTHER" id="PTHR13126:SF0">
    <property type="entry name" value="ATP SYNTHASE MITOCHONDRIAL F1 COMPLEX ASSEMBLY FACTOR 1"/>
    <property type="match status" value="1"/>
</dbReference>
<evidence type="ECO:0000313" key="6">
    <source>
        <dbReference type="EMBL" id="KNE69283.1"/>
    </source>
</evidence>
<protein>
    <recommendedName>
        <fullName evidence="8">ATP11-domain-containing protein</fullName>
    </recommendedName>
</protein>
<feature type="region of interest" description="Disordered" evidence="5">
    <location>
        <begin position="298"/>
        <end position="322"/>
    </location>
</feature>
<name>A0A0L0T349_ALLM3</name>
<proteinExistence type="inferred from homology"/>
<evidence type="ECO:0000256" key="5">
    <source>
        <dbReference type="SAM" id="MobiDB-lite"/>
    </source>
</evidence>
<comment type="similarity">
    <text evidence="2">Belongs to the ATP11 family.</text>
</comment>
<gene>
    <name evidence="6" type="ORF">AMAG_13664</name>
</gene>
<dbReference type="STRING" id="578462.A0A0L0T349"/>
<accession>A0A0L0T349</accession>
<dbReference type="eggNOG" id="KOG3281">
    <property type="taxonomic scope" value="Eukaryota"/>
</dbReference>
<dbReference type="OMA" id="MFYYKTD"/>
<evidence type="ECO:0000256" key="2">
    <source>
        <dbReference type="ARBA" id="ARBA00009116"/>
    </source>
</evidence>
<keyword evidence="4" id="KW-0496">Mitochondrion</keyword>
<dbReference type="Pfam" id="PF06644">
    <property type="entry name" value="ATP11"/>
    <property type="match status" value="1"/>
</dbReference>
<dbReference type="OrthoDB" id="16535at2759"/>
<evidence type="ECO:0000256" key="1">
    <source>
        <dbReference type="ARBA" id="ARBA00004173"/>
    </source>
</evidence>
<dbReference type="GO" id="GO:0033615">
    <property type="term" value="P:mitochondrial proton-transporting ATP synthase complex assembly"/>
    <property type="evidence" value="ECO:0007669"/>
    <property type="project" value="TreeGrafter"/>
</dbReference>
<comment type="subcellular location">
    <subcellularLocation>
        <location evidence="1">Mitochondrion</location>
    </subcellularLocation>
</comment>